<accession>A0ABY4HMZ8</accession>
<dbReference type="EMBL" id="CP090145">
    <property type="protein sequence ID" value="UOX34226.1"/>
    <property type="molecule type" value="Genomic_DNA"/>
</dbReference>
<evidence type="ECO:0000313" key="2">
    <source>
        <dbReference type="Proteomes" id="UP000830454"/>
    </source>
</evidence>
<protein>
    <recommendedName>
        <fullName evidence="3">Natural product</fullName>
    </recommendedName>
</protein>
<dbReference type="RefSeq" id="WP_045968690.1">
    <property type="nucleotide sequence ID" value="NZ_CP090145.1"/>
</dbReference>
<evidence type="ECO:0008006" key="3">
    <source>
        <dbReference type="Google" id="ProtNLM"/>
    </source>
</evidence>
<reference evidence="1" key="2">
    <citation type="submission" date="2022-04" db="EMBL/GenBank/DDBJ databases">
        <title>Complete Genome Sequence of Flavobacterium sediminilitoris YSM-43, Isolated from a Tidal Sediment.</title>
        <authorList>
            <person name="Lee P.A."/>
        </authorList>
    </citation>
    <scope>NUCLEOTIDE SEQUENCE</scope>
    <source>
        <strain evidence="1">YSM-43</strain>
    </source>
</reference>
<proteinExistence type="predicted"/>
<keyword evidence="2" id="KW-1185">Reference proteome</keyword>
<gene>
    <name evidence="1" type="ORF">LXD69_01625</name>
</gene>
<reference evidence="1" key="1">
    <citation type="submission" date="2021-12" db="EMBL/GenBank/DDBJ databases">
        <authorList>
            <person name="Cha I.-T."/>
            <person name="Lee K.-E."/>
            <person name="Park S.-J."/>
        </authorList>
    </citation>
    <scope>NUCLEOTIDE SEQUENCE</scope>
    <source>
        <strain evidence="1">YSM-43</strain>
    </source>
</reference>
<name>A0ABY4HMZ8_9FLAO</name>
<evidence type="ECO:0000313" key="1">
    <source>
        <dbReference type="EMBL" id="UOX34226.1"/>
    </source>
</evidence>
<dbReference type="Proteomes" id="UP000830454">
    <property type="component" value="Chromosome"/>
</dbReference>
<organism evidence="1 2">
    <name type="scientific">Flavobacterium sediminilitoris</name>
    <dbReference type="NCBI Taxonomy" id="2024526"/>
    <lineage>
        <taxon>Bacteria</taxon>
        <taxon>Pseudomonadati</taxon>
        <taxon>Bacteroidota</taxon>
        <taxon>Flavobacteriia</taxon>
        <taxon>Flavobacteriales</taxon>
        <taxon>Flavobacteriaceae</taxon>
        <taxon>Flavobacterium</taxon>
    </lineage>
</organism>
<sequence>MENQTIKQFIMLKKNLKLEGVKELKKNELKKINGASPVDHCSRALQNADTGVYSCFGPYALVIYNGQGYCCPI</sequence>